<evidence type="ECO:0000259" key="1">
    <source>
        <dbReference type="Pfam" id="PF06381"/>
    </source>
</evidence>
<name>A0A4D6T3W2_9CAUD</name>
<dbReference type="InterPro" id="IPR024459">
    <property type="entry name" value="Acb1-like_N"/>
</dbReference>
<dbReference type="EMBL" id="MK521906">
    <property type="protein sequence ID" value="QCG76506.1"/>
    <property type="molecule type" value="Genomic_DNA"/>
</dbReference>
<feature type="domain" description="Anti-CBASS protein Acb1-like N-terminal" evidence="1">
    <location>
        <begin position="50"/>
        <end position="389"/>
    </location>
</feature>
<gene>
    <name evidence="2" type="ORF">FZ14_26</name>
</gene>
<evidence type="ECO:0000313" key="3">
    <source>
        <dbReference type="Proteomes" id="UP000298591"/>
    </source>
</evidence>
<dbReference type="Proteomes" id="UP000298591">
    <property type="component" value="Segment"/>
</dbReference>
<dbReference type="Pfam" id="PF06381">
    <property type="entry name" value="Phage_portal_3"/>
    <property type="match status" value="1"/>
</dbReference>
<keyword evidence="3" id="KW-1185">Reference proteome</keyword>
<proteinExistence type="predicted"/>
<dbReference type="InterPro" id="IPR006445">
    <property type="entry name" value="Phage-assoc_HI1409"/>
</dbReference>
<dbReference type="NCBIfam" id="TIGR01555">
    <property type="entry name" value="phge_rel_HI1409"/>
    <property type="match status" value="1"/>
</dbReference>
<protein>
    <recommendedName>
        <fullName evidence="1">Anti-CBASS protein Acb1-like N-terminal domain-containing protein</fullName>
    </recommendedName>
</protein>
<accession>A0A4D6T3W2</accession>
<sequence>MAKAAKTNLHLMPATTADGLVNVVSGLGTWKAKRSHNMFTYANLGDWKSLDNAYQSNWLARQIVEIPAEDMCREWRTIKCAEADDIRIEEDRLMIAANVQEAVTWARLYGGGGILMLTGQDLSKPLDVRRIRKGDLKRCIVFDRHDMSPLTMNTWDILAPNYMMPEYYTITGGGQQIHWTHFARFNGKRLPRRQMVQTQGWGDSELRVCLDDIMDMVASKDGIAELMQEANVDVVKREGLSDELASDQDDAIVSRYTLFSQMKSLVQMALLDGDESYERKTLDLGGVAPVLETFMTWISGAADIPVTRLFGTSAKGLNATGEGDMNNYNNSIRSKQLTQVDPGLRQLDEVLVRSALGYWPDDFNYVWNPLAQPNELQIAQAAKIRADKDLAYLAEGIVRPSQIMRNLESSEEYQFEDGEIDKQASVESDYVASPPDDEPKLTEQQDAFWIRYNGYVADGLSHDEIMAKLAQ</sequence>
<organism evidence="2 3">
    <name type="scientific">Klebsiella phage vB_KpnM_FZ14</name>
    <dbReference type="NCBI Taxonomy" id="2530028"/>
    <lineage>
        <taxon>Viruses</taxon>
        <taxon>Duplodnaviria</taxon>
        <taxon>Heunggongvirae</taxon>
        <taxon>Uroviricota</taxon>
        <taxon>Caudoviricetes</taxon>
        <taxon>Jameshumphriesvirinae</taxon>
        <taxon>Sircambvirus</taxon>
        <taxon>Sircambvirus FZ14</taxon>
    </lineage>
</organism>
<evidence type="ECO:0000313" key="2">
    <source>
        <dbReference type="EMBL" id="QCG76506.1"/>
    </source>
</evidence>
<reference evidence="2 3" key="1">
    <citation type="submission" date="2019-02" db="EMBL/GenBank/DDBJ databases">
        <authorList>
            <person name="Zurabov F.M."/>
            <person name="Zhilenkov E.L."/>
            <person name="Shagin D.A."/>
            <person name="Shelenkov A.A."/>
            <person name="Mikhaylova Y.V."/>
        </authorList>
    </citation>
    <scope>NUCLEOTIDE SEQUENCE [LARGE SCALE GENOMIC DNA]</scope>
</reference>